<name>A0A1E5PGQ7_9ACTN</name>
<dbReference type="Proteomes" id="UP000095759">
    <property type="component" value="Unassembled WGS sequence"/>
</dbReference>
<keyword evidence="2" id="KW-1185">Reference proteome</keyword>
<gene>
    <name evidence="1" type="ORF">AS594_33855</name>
</gene>
<sequence length="95" mass="10099">MERERERASHLVEIGAERAQLCDRLLPEGLVLPGHRFGQGAAHGVQEELAAGVPAVVHGSGLLQVGVAVGREDRMGWGDLVDARDGRHVFLSVGA</sequence>
<evidence type="ECO:0000313" key="1">
    <source>
        <dbReference type="EMBL" id="OEJ28711.1"/>
    </source>
</evidence>
<evidence type="ECO:0000313" key="2">
    <source>
        <dbReference type="Proteomes" id="UP000095759"/>
    </source>
</evidence>
<comment type="caution">
    <text evidence="1">The sequence shown here is derived from an EMBL/GenBank/DDBJ whole genome shotgun (WGS) entry which is preliminary data.</text>
</comment>
<protein>
    <submittedName>
        <fullName evidence="1">Uncharacterized protein</fullName>
    </submittedName>
</protein>
<reference evidence="1 2" key="1">
    <citation type="submission" date="2016-08" db="EMBL/GenBank/DDBJ databases">
        <title>Complete genome sequence of Streptomyces agglomeratus strain 6-3-2, a novel anti-MRSA actinomycete isolated from Wuli of Tebit, China.</title>
        <authorList>
            <person name="Chen X."/>
        </authorList>
    </citation>
    <scope>NUCLEOTIDE SEQUENCE [LARGE SCALE GENOMIC DNA]</scope>
    <source>
        <strain evidence="1 2">6-3-2</strain>
    </source>
</reference>
<proteinExistence type="predicted"/>
<organism evidence="1 2">
    <name type="scientific">Streptomyces agglomeratus</name>
    <dbReference type="NCBI Taxonomy" id="285458"/>
    <lineage>
        <taxon>Bacteria</taxon>
        <taxon>Bacillati</taxon>
        <taxon>Actinomycetota</taxon>
        <taxon>Actinomycetes</taxon>
        <taxon>Kitasatosporales</taxon>
        <taxon>Streptomycetaceae</taxon>
        <taxon>Streptomyces</taxon>
    </lineage>
</organism>
<dbReference type="EMBL" id="MEHJ01000001">
    <property type="protein sequence ID" value="OEJ28711.1"/>
    <property type="molecule type" value="Genomic_DNA"/>
</dbReference>
<dbReference type="AlphaFoldDB" id="A0A1E5PGQ7"/>
<accession>A0A1E5PGQ7</accession>